<dbReference type="Gene3D" id="2.160.10.10">
    <property type="entry name" value="Hexapeptide repeat proteins"/>
    <property type="match status" value="1"/>
</dbReference>
<comment type="caution">
    <text evidence="10">The sequence shown here is derived from an EMBL/GenBank/DDBJ whole genome shotgun (WGS) entry which is preliminary data.</text>
</comment>
<keyword evidence="11" id="KW-1185">Reference proteome</keyword>
<proteinExistence type="inferred from homology"/>
<dbReference type="InterPro" id="IPR053376">
    <property type="entry name" value="Serine_acetyltransferase"/>
</dbReference>
<evidence type="ECO:0000256" key="7">
    <source>
        <dbReference type="ARBA" id="ARBA00023315"/>
    </source>
</evidence>
<evidence type="ECO:0000256" key="3">
    <source>
        <dbReference type="ARBA" id="ARBA00013266"/>
    </source>
</evidence>
<dbReference type="RefSeq" id="WP_084393350.1">
    <property type="nucleotide sequence ID" value="NZ_BMKF01000002.1"/>
</dbReference>
<dbReference type="SMART" id="SM00971">
    <property type="entry name" value="SATase_N"/>
    <property type="match status" value="1"/>
</dbReference>
<dbReference type="PANTHER" id="PTHR42811">
    <property type="entry name" value="SERINE ACETYLTRANSFERASE"/>
    <property type="match status" value="1"/>
</dbReference>
<dbReference type="InterPro" id="IPR005881">
    <property type="entry name" value="Ser_O-AcTrfase"/>
</dbReference>
<evidence type="ECO:0000256" key="1">
    <source>
        <dbReference type="ARBA" id="ARBA00004876"/>
    </source>
</evidence>
<comment type="similarity">
    <text evidence="2">Belongs to the transferase hexapeptide repeat family.</text>
</comment>
<dbReference type="CDD" id="cd03354">
    <property type="entry name" value="LbH_SAT"/>
    <property type="match status" value="1"/>
</dbReference>
<dbReference type="InterPro" id="IPR001451">
    <property type="entry name" value="Hexapep"/>
</dbReference>
<gene>
    <name evidence="10" type="ORF">GCM10011503_30130</name>
</gene>
<dbReference type="EC" id="2.3.1.30" evidence="3"/>
<evidence type="ECO:0000256" key="8">
    <source>
        <dbReference type="ARBA" id="ARBA00049486"/>
    </source>
</evidence>
<dbReference type="SUPFAM" id="SSF51161">
    <property type="entry name" value="Trimeric LpxA-like enzymes"/>
    <property type="match status" value="1"/>
</dbReference>
<evidence type="ECO:0000313" key="10">
    <source>
        <dbReference type="EMBL" id="GGB79237.1"/>
    </source>
</evidence>
<keyword evidence="5" id="KW-0028">Amino-acid biosynthesis</keyword>
<dbReference type="EMBL" id="BMKF01000002">
    <property type="protein sequence ID" value="GGB79237.1"/>
    <property type="molecule type" value="Genomic_DNA"/>
</dbReference>
<organism evidence="10 11">
    <name type="scientific">Henriciella pelagia</name>
    <dbReference type="NCBI Taxonomy" id="1977912"/>
    <lineage>
        <taxon>Bacteria</taxon>
        <taxon>Pseudomonadati</taxon>
        <taxon>Pseudomonadota</taxon>
        <taxon>Alphaproteobacteria</taxon>
        <taxon>Hyphomonadales</taxon>
        <taxon>Hyphomonadaceae</taxon>
        <taxon>Henriciella</taxon>
    </lineage>
</organism>
<feature type="domain" description="Serine acetyltransferase N-terminal" evidence="9">
    <location>
        <begin position="14"/>
        <end position="117"/>
    </location>
</feature>
<dbReference type="InterPro" id="IPR011004">
    <property type="entry name" value="Trimer_LpxA-like_sf"/>
</dbReference>
<protein>
    <recommendedName>
        <fullName evidence="4">Serine acetyltransferase</fullName>
        <ecNumber evidence="3">2.3.1.30</ecNumber>
    </recommendedName>
</protein>
<evidence type="ECO:0000256" key="4">
    <source>
        <dbReference type="ARBA" id="ARBA00018522"/>
    </source>
</evidence>
<dbReference type="Pfam" id="PF06426">
    <property type="entry name" value="SATase_N"/>
    <property type="match status" value="1"/>
</dbReference>
<dbReference type="Proteomes" id="UP000628854">
    <property type="component" value="Unassembled WGS sequence"/>
</dbReference>
<dbReference type="Gene3D" id="1.10.3130.10">
    <property type="entry name" value="serine acetyltransferase, domain 1"/>
    <property type="match status" value="1"/>
</dbReference>
<accession>A0ABQ1K0B2</accession>
<keyword evidence="6" id="KW-0808">Transferase</keyword>
<dbReference type="Pfam" id="PF00132">
    <property type="entry name" value="Hexapep"/>
    <property type="match status" value="1"/>
</dbReference>
<reference evidence="11" key="1">
    <citation type="journal article" date="2019" name="Int. J. Syst. Evol. Microbiol.">
        <title>The Global Catalogue of Microorganisms (GCM) 10K type strain sequencing project: providing services to taxonomists for standard genome sequencing and annotation.</title>
        <authorList>
            <consortium name="The Broad Institute Genomics Platform"/>
            <consortium name="The Broad Institute Genome Sequencing Center for Infectious Disease"/>
            <person name="Wu L."/>
            <person name="Ma J."/>
        </authorList>
    </citation>
    <scope>NUCLEOTIDE SEQUENCE [LARGE SCALE GENOMIC DNA]</scope>
    <source>
        <strain evidence="11">CGMCC 1.15928</strain>
    </source>
</reference>
<keyword evidence="7" id="KW-0012">Acyltransferase</keyword>
<evidence type="ECO:0000259" key="9">
    <source>
        <dbReference type="SMART" id="SM00971"/>
    </source>
</evidence>
<dbReference type="InterPro" id="IPR010493">
    <property type="entry name" value="Ser_AcTrfase_N"/>
</dbReference>
<evidence type="ECO:0000313" key="11">
    <source>
        <dbReference type="Proteomes" id="UP000628854"/>
    </source>
</evidence>
<name>A0ABQ1K0B2_9PROT</name>
<evidence type="ECO:0000256" key="2">
    <source>
        <dbReference type="ARBA" id="ARBA00007274"/>
    </source>
</evidence>
<dbReference type="NCBIfam" id="NF041874">
    <property type="entry name" value="EPS_EpsC"/>
    <property type="match status" value="1"/>
</dbReference>
<sequence>MVENPDIGAPPPPWKRLRFEAKAAAADEPALASYIDAAILSHDTICRALAFHLAEKLAGPEMGAQQFRHIIASAYDHDHALVEAAEMDMQAVLERDPACRGMLQPFLFFKGFLALQTQRVANRLWREGRETLAFHFQSRSSELFGVDIHPAVKMGRGIMLDHATNITIGETAVVGDGCSILQGVTLGGTGKEVGDRHPKIGRGVLVSVGAKVLGNITVGDEAKIAAGSVVLKDVPAHTTVAGVPARIVGGEANNPARSMDQTIPDTK</sequence>
<comment type="pathway">
    <text evidence="1">Amino-acid biosynthesis; L-cysteine biosynthesis; L-cysteine from L-serine: step 1/2.</text>
</comment>
<dbReference type="InterPro" id="IPR042122">
    <property type="entry name" value="Ser_AcTrfase_N_sf"/>
</dbReference>
<evidence type="ECO:0000256" key="5">
    <source>
        <dbReference type="ARBA" id="ARBA00022605"/>
    </source>
</evidence>
<dbReference type="InterPro" id="IPR045304">
    <property type="entry name" value="LbH_SAT"/>
</dbReference>
<evidence type="ECO:0000256" key="6">
    <source>
        <dbReference type="ARBA" id="ARBA00022679"/>
    </source>
</evidence>
<comment type="catalytic activity">
    <reaction evidence="8">
        <text>L-serine + acetyl-CoA = O-acetyl-L-serine + CoA</text>
        <dbReference type="Rhea" id="RHEA:24560"/>
        <dbReference type="ChEBI" id="CHEBI:33384"/>
        <dbReference type="ChEBI" id="CHEBI:57287"/>
        <dbReference type="ChEBI" id="CHEBI:57288"/>
        <dbReference type="ChEBI" id="CHEBI:58340"/>
        <dbReference type="EC" id="2.3.1.30"/>
    </reaction>
</comment>
<dbReference type="NCBIfam" id="TIGR01172">
    <property type="entry name" value="cysE"/>
    <property type="match status" value="1"/>
</dbReference>